<accession>A0A3A2ZT99</accession>
<evidence type="ECO:0000256" key="1">
    <source>
        <dbReference type="SAM" id="MobiDB-lite"/>
    </source>
</evidence>
<protein>
    <submittedName>
        <fullName evidence="2">Uncharacterized protein</fullName>
    </submittedName>
</protein>
<organism evidence="2 3">
    <name type="scientific">Aspergillus sclerotialis</name>
    <dbReference type="NCBI Taxonomy" id="2070753"/>
    <lineage>
        <taxon>Eukaryota</taxon>
        <taxon>Fungi</taxon>
        <taxon>Dikarya</taxon>
        <taxon>Ascomycota</taxon>
        <taxon>Pezizomycotina</taxon>
        <taxon>Eurotiomycetes</taxon>
        <taxon>Eurotiomycetidae</taxon>
        <taxon>Eurotiales</taxon>
        <taxon>Aspergillaceae</taxon>
        <taxon>Aspergillus</taxon>
        <taxon>Aspergillus subgen. Polypaecilum</taxon>
    </lineage>
</organism>
<feature type="compositionally biased region" description="Basic and acidic residues" evidence="1">
    <location>
        <begin position="73"/>
        <end position="94"/>
    </location>
</feature>
<comment type="caution">
    <text evidence="2">The sequence shown here is derived from an EMBL/GenBank/DDBJ whole genome shotgun (WGS) entry which is preliminary data.</text>
</comment>
<keyword evidence="3" id="KW-1185">Reference proteome</keyword>
<dbReference type="EMBL" id="MVGC01000245">
    <property type="protein sequence ID" value="RJE21195.1"/>
    <property type="molecule type" value="Genomic_DNA"/>
</dbReference>
<dbReference type="OrthoDB" id="4232626at2759"/>
<feature type="region of interest" description="Disordered" evidence="1">
    <location>
        <begin position="73"/>
        <end position="123"/>
    </location>
</feature>
<reference evidence="3" key="1">
    <citation type="submission" date="2017-02" db="EMBL/GenBank/DDBJ databases">
        <authorList>
            <person name="Tafer H."/>
            <person name="Lopandic K."/>
        </authorList>
    </citation>
    <scope>NUCLEOTIDE SEQUENCE [LARGE SCALE GENOMIC DNA]</scope>
    <source>
        <strain evidence="3">CBS 366.77</strain>
    </source>
</reference>
<dbReference type="Proteomes" id="UP000266188">
    <property type="component" value="Unassembled WGS sequence"/>
</dbReference>
<sequence length="123" mass="14127">MLADRDAQIDAEQVSGQHSVWRDVYRVMRCPGPLCRHDGQYCWQDPESKRHHRLKTHHLKALVKYVERGGVLDTHDDVPDSLREQLHAEEDLRHEKRKKTPDSSTSNPMCPPIDINVLPAGSS</sequence>
<dbReference type="AlphaFoldDB" id="A0A3A2ZT99"/>
<gene>
    <name evidence="2" type="ORF">PHISCL_06471</name>
</gene>
<proteinExistence type="predicted"/>
<evidence type="ECO:0000313" key="3">
    <source>
        <dbReference type="Proteomes" id="UP000266188"/>
    </source>
</evidence>
<evidence type="ECO:0000313" key="2">
    <source>
        <dbReference type="EMBL" id="RJE21195.1"/>
    </source>
</evidence>
<dbReference type="STRING" id="2070753.A0A3A2ZT99"/>
<name>A0A3A2ZT99_9EURO</name>